<comment type="similarity">
    <text evidence="6">Belongs to the DEAD box helicase family. DDX55/SPB4 subfamily.</text>
</comment>
<dbReference type="PROSITE" id="PS00039">
    <property type="entry name" value="DEAD_ATP_HELICASE"/>
    <property type="match status" value="1"/>
</dbReference>
<feature type="compositionally biased region" description="Basic and acidic residues" evidence="10">
    <location>
        <begin position="568"/>
        <end position="581"/>
    </location>
</feature>
<dbReference type="InterPro" id="IPR000629">
    <property type="entry name" value="RNA-helicase_DEAD-box_CS"/>
</dbReference>
<dbReference type="Pfam" id="PF00270">
    <property type="entry name" value="DEAD"/>
    <property type="match status" value="1"/>
</dbReference>
<dbReference type="InterPro" id="IPR011545">
    <property type="entry name" value="DEAD/DEAH_box_helicase_dom"/>
</dbReference>
<name>A0A250XL31_9CHLO</name>
<evidence type="ECO:0000256" key="2">
    <source>
        <dbReference type="ARBA" id="ARBA00022801"/>
    </source>
</evidence>
<dbReference type="EC" id="3.6.4.13" evidence="9"/>
<feature type="compositionally biased region" description="Low complexity" evidence="10">
    <location>
        <begin position="701"/>
        <end position="716"/>
    </location>
</feature>
<dbReference type="InterPro" id="IPR014001">
    <property type="entry name" value="Helicase_ATP-bd"/>
</dbReference>
<evidence type="ECO:0000259" key="12">
    <source>
        <dbReference type="PROSITE" id="PS51194"/>
    </source>
</evidence>
<evidence type="ECO:0000256" key="7">
    <source>
        <dbReference type="ARBA" id="ARBA00047984"/>
    </source>
</evidence>
<dbReference type="InterPro" id="IPR025313">
    <property type="entry name" value="SPB4-like_CTE"/>
</dbReference>
<sequence>MTTGVRKFNELSGISEKTLEVLEALNFQTCTPVQEATIPLFCGNKDVAVDASTGSGKTLAFLVPVVEKLRRLEEPLTKHQVGAVIISPTRELARQIFTVAQPFFQSVQGLTAQILVGGTDPALDVSHFKEQGAHVLVGTPGRIDDVIKRCGTSIMDFKRLEVLVLDEADRLLDMGFKNQLDTIMACLPKQRRTGLFSATQTEAVEALARAGLRNPVRVNVAVTSANRQAGAGLSSTSGADVMQKTPTGLNIQYVVCEADQKLQELVLFLQKYSSQKIIVYFLTCNCVDFASIALKKLGPQHLPGLQFRALHGRMKQAARESTLESYTKLQAGCLLCTDLAARGLDIPDVNWILQFDPPQDPSSFVHRVGRTARMGRIGHALVMIMPHETSYVEFLQLRKVPLLEVDRLGGMIDESVSREPAQGFPKTIGPQDPLLQVLRKEAEADREVMEAGTRAFVSYVRGYKEHHCKYIFRIQDLNLGRLATLFALLRLPKMPEVKKARGQLEHFTPSLVNPDTVKFKDKAREKQRQQTIQKRAAVESSTAAQLSAGSQEGEGHGANKLAASSSNPKEKLSHLQKQEQHLAGERLTAVKRRQLQQRDELQDLTQEYALLKKLKKGKITQHEFNLATGLSSEDEEEEAFHEPAQQPSHPQSAMRLRTTTTDDESSDAIQDDEDSMMAGSSNDDDDNVCNITASNKKKGRGSSSSAAAVARNNKAGHQINGGGHRKIIRPAGNTALTKQKAQRASGKQLKPNSSTNKSWPAAGHSALQSYSELKKRRQKRKGKGGGSRAGV</sequence>
<feature type="domain" description="Helicase ATP-binding" evidence="11">
    <location>
        <begin position="38"/>
        <end position="218"/>
    </location>
</feature>
<dbReference type="EMBL" id="BEGY01000107">
    <property type="protein sequence ID" value="GAX83788.1"/>
    <property type="molecule type" value="Genomic_DNA"/>
</dbReference>
<protein>
    <recommendedName>
        <fullName evidence="9">ATP-dependent RNA helicase</fullName>
        <ecNumber evidence="9">3.6.4.13</ecNumber>
    </recommendedName>
</protein>
<keyword evidence="5 9" id="KW-0694">RNA-binding</keyword>
<feature type="compositionally biased region" description="Basic residues" evidence="10">
    <location>
        <begin position="774"/>
        <end position="783"/>
    </location>
</feature>
<evidence type="ECO:0000256" key="3">
    <source>
        <dbReference type="ARBA" id="ARBA00022806"/>
    </source>
</evidence>
<dbReference type="Proteomes" id="UP000232323">
    <property type="component" value="Unassembled WGS sequence"/>
</dbReference>
<feature type="region of interest" description="Disordered" evidence="10">
    <location>
        <begin position="629"/>
        <end position="791"/>
    </location>
</feature>
<dbReference type="SMART" id="SM00490">
    <property type="entry name" value="HELICc"/>
    <property type="match status" value="1"/>
</dbReference>
<dbReference type="InterPro" id="IPR027417">
    <property type="entry name" value="P-loop_NTPase"/>
</dbReference>
<comment type="domain">
    <text evidence="9">The Q motif is unique to and characteristic of the DEAD box family of RNA helicases and controls ATP binding and hydrolysis.</text>
</comment>
<keyword evidence="14" id="KW-1185">Reference proteome</keyword>
<dbReference type="SUPFAM" id="SSF52540">
    <property type="entry name" value="P-loop containing nucleoside triphosphate hydrolases"/>
    <property type="match status" value="1"/>
</dbReference>
<dbReference type="SMART" id="SM01178">
    <property type="entry name" value="DUF4217"/>
    <property type="match status" value="1"/>
</dbReference>
<evidence type="ECO:0000259" key="11">
    <source>
        <dbReference type="PROSITE" id="PS51192"/>
    </source>
</evidence>
<dbReference type="GO" id="GO:0003723">
    <property type="term" value="F:RNA binding"/>
    <property type="evidence" value="ECO:0007669"/>
    <property type="project" value="UniProtKB-UniRule"/>
</dbReference>
<reference evidence="13 14" key="1">
    <citation type="submission" date="2017-08" db="EMBL/GenBank/DDBJ databases">
        <title>Acidophilic green algal genome provides insights into adaptation to an acidic environment.</title>
        <authorList>
            <person name="Hirooka S."/>
            <person name="Hirose Y."/>
            <person name="Kanesaki Y."/>
            <person name="Higuchi S."/>
            <person name="Fujiwara T."/>
            <person name="Onuma R."/>
            <person name="Era A."/>
            <person name="Ohbayashi R."/>
            <person name="Uzuka A."/>
            <person name="Nozaki H."/>
            <person name="Yoshikawa H."/>
            <person name="Miyagishima S.Y."/>
        </authorList>
    </citation>
    <scope>NUCLEOTIDE SEQUENCE [LARGE SCALE GENOMIC DNA]</scope>
    <source>
        <strain evidence="13 14">NIES-2499</strain>
    </source>
</reference>
<keyword evidence="3 8" id="KW-0347">Helicase</keyword>
<feature type="region of interest" description="Disordered" evidence="10">
    <location>
        <begin position="515"/>
        <end position="581"/>
    </location>
</feature>
<dbReference type="GO" id="GO:0005524">
    <property type="term" value="F:ATP binding"/>
    <property type="evidence" value="ECO:0007669"/>
    <property type="project" value="UniProtKB-UniRule"/>
</dbReference>
<dbReference type="AlphaFoldDB" id="A0A250XL31"/>
<gene>
    <name evidence="13" type="ORF">CEUSTIGMA_g11213.t1</name>
</gene>
<feature type="compositionally biased region" description="Acidic residues" evidence="10">
    <location>
        <begin position="661"/>
        <end position="675"/>
    </location>
</feature>
<dbReference type="GO" id="GO:0016887">
    <property type="term" value="F:ATP hydrolysis activity"/>
    <property type="evidence" value="ECO:0007669"/>
    <property type="project" value="RHEA"/>
</dbReference>
<feature type="compositionally biased region" description="Basic and acidic residues" evidence="10">
    <location>
        <begin position="517"/>
        <end position="528"/>
    </location>
</feature>
<organism evidence="13 14">
    <name type="scientific">Chlamydomonas eustigma</name>
    <dbReference type="NCBI Taxonomy" id="1157962"/>
    <lineage>
        <taxon>Eukaryota</taxon>
        <taxon>Viridiplantae</taxon>
        <taxon>Chlorophyta</taxon>
        <taxon>core chlorophytes</taxon>
        <taxon>Chlorophyceae</taxon>
        <taxon>CS clade</taxon>
        <taxon>Chlamydomonadales</taxon>
        <taxon>Chlamydomonadaceae</taxon>
        <taxon>Chlamydomonas</taxon>
    </lineage>
</organism>
<evidence type="ECO:0000256" key="8">
    <source>
        <dbReference type="RuleBase" id="RU000492"/>
    </source>
</evidence>
<feature type="compositionally biased region" description="Polar residues" evidence="10">
    <location>
        <begin position="529"/>
        <end position="550"/>
    </location>
</feature>
<comment type="function">
    <text evidence="9">RNA helicase.</text>
</comment>
<evidence type="ECO:0000256" key="5">
    <source>
        <dbReference type="ARBA" id="ARBA00022884"/>
    </source>
</evidence>
<dbReference type="InterPro" id="IPR001650">
    <property type="entry name" value="Helicase_C-like"/>
</dbReference>
<keyword evidence="1 8" id="KW-0547">Nucleotide-binding</keyword>
<dbReference type="GO" id="GO:0003724">
    <property type="term" value="F:RNA helicase activity"/>
    <property type="evidence" value="ECO:0007669"/>
    <property type="project" value="UniProtKB-EC"/>
</dbReference>
<keyword evidence="2 8" id="KW-0378">Hydrolase</keyword>
<evidence type="ECO:0000256" key="1">
    <source>
        <dbReference type="ARBA" id="ARBA00022741"/>
    </source>
</evidence>
<evidence type="ECO:0000256" key="9">
    <source>
        <dbReference type="RuleBase" id="RU365068"/>
    </source>
</evidence>
<evidence type="ECO:0000256" key="4">
    <source>
        <dbReference type="ARBA" id="ARBA00022840"/>
    </source>
</evidence>
<dbReference type="Pfam" id="PF00271">
    <property type="entry name" value="Helicase_C"/>
    <property type="match status" value="1"/>
</dbReference>
<accession>A0A250XL31</accession>
<keyword evidence="4 8" id="KW-0067">ATP-binding</keyword>
<dbReference type="FunFam" id="3.40.50.300:FF:000877">
    <property type="entry name" value="RNA helicase"/>
    <property type="match status" value="1"/>
</dbReference>
<dbReference type="STRING" id="1157962.A0A250XL31"/>
<comment type="catalytic activity">
    <reaction evidence="7 9">
        <text>ATP + H2O = ADP + phosphate + H(+)</text>
        <dbReference type="Rhea" id="RHEA:13065"/>
        <dbReference type="ChEBI" id="CHEBI:15377"/>
        <dbReference type="ChEBI" id="CHEBI:15378"/>
        <dbReference type="ChEBI" id="CHEBI:30616"/>
        <dbReference type="ChEBI" id="CHEBI:43474"/>
        <dbReference type="ChEBI" id="CHEBI:456216"/>
        <dbReference type="EC" id="3.6.4.13"/>
    </reaction>
</comment>
<dbReference type="PROSITE" id="PS51194">
    <property type="entry name" value="HELICASE_CTER"/>
    <property type="match status" value="1"/>
</dbReference>
<evidence type="ECO:0000256" key="10">
    <source>
        <dbReference type="SAM" id="MobiDB-lite"/>
    </source>
</evidence>
<dbReference type="OrthoDB" id="7396459at2759"/>
<evidence type="ECO:0000256" key="6">
    <source>
        <dbReference type="ARBA" id="ARBA00038002"/>
    </source>
</evidence>
<evidence type="ECO:0000313" key="13">
    <source>
        <dbReference type="EMBL" id="GAX83788.1"/>
    </source>
</evidence>
<dbReference type="Gene3D" id="3.40.50.300">
    <property type="entry name" value="P-loop containing nucleotide triphosphate hydrolases"/>
    <property type="match status" value="2"/>
</dbReference>
<comment type="caution">
    <text evidence="13">The sequence shown here is derived from an EMBL/GenBank/DDBJ whole genome shotgun (WGS) entry which is preliminary data.</text>
</comment>
<proteinExistence type="inferred from homology"/>
<feature type="domain" description="Helicase C-terminal" evidence="12">
    <location>
        <begin position="261"/>
        <end position="416"/>
    </location>
</feature>
<evidence type="ECO:0000313" key="14">
    <source>
        <dbReference type="Proteomes" id="UP000232323"/>
    </source>
</evidence>
<dbReference type="PANTHER" id="PTHR24031">
    <property type="entry name" value="RNA HELICASE"/>
    <property type="match status" value="1"/>
</dbReference>
<dbReference type="CDD" id="cd17960">
    <property type="entry name" value="DEADc_DDX55"/>
    <property type="match status" value="1"/>
</dbReference>
<dbReference type="SMART" id="SM00487">
    <property type="entry name" value="DEXDc"/>
    <property type="match status" value="1"/>
</dbReference>
<dbReference type="PROSITE" id="PS51192">
    <property type="entry name" value="HELICASE_ATP_BIND_1"/>
    <property type="match status" value="1"/>
</dbReference>
<dbReference type="CDD" id="cd18787">
    <property type="entry name" value="SF2_C_DEAD"/>
    <property type="match status" value="1"/>
</dbReference>
<dbReference type="Pfam" id="PF13959">
    <property type="entry name" value="CTE_SPB4"/>
    <property type="match status" value="1"/>
</dbReference>